<keyword evidence="5 6" id="KW-0378">Hydrolase</keyword>
<dbReference type="EMBL" id="JACGWT010000001">
    <property type="protein sequence ID" value="MBA8793117.1"/>
    <property type="molecule type" value="Genomic_DNA"/>
</dbReference>
<dbReference type="HAMAP" id="MF_01974">
    <property type="entry name" value="MetAP_1"/>
    <property type="match status" value="1"/>
</dbReference>
<dbReference type="RefSeq" id="WP_182558664.1">
    <property type="nucleotide sequence ID" value="NZ_JACGWT010000001.1"/>
</dbReference>
<feature type="domain" description="Peptidase M24" evidence="8">
    <location>
        <begin position="18"/>
        <end position="250"/>
    </location>
</feature>
<feature type="binding site" evidence="6">
    <location>
        <position position="179"/>
    </location>
    <ligand>
        <name>a divalent metal cation</name>
        <dbReference type="ChEBI" id="CHEBI:60240"/>
        <label>2</label>
        <note>catalytic</note>
    </ligand>
</feature>
<feature type="binding site" evidence="6">
    <location>
        <position position="89"/>
    </location>
    <ligand>
        <name>substrate</name>
    </ligand>
</feature>
<dbReference type="InterPro" id="IPR001714">
    <property type="entry name" value="Pept_M24_MAP"/>
</dbReference>
<accession>A0A7W3IQ01</accession>
<sequence>MFGSRRRIEVKRPDQLRAMRRAGLVVARALSAVAAELRPGITTAELDAVAAQVIASAGAQPSFLDYGAVDGHGGFAGVTCLSVNSEVVHGVPGDRVLAEGDLISVDCGAIVDGWHGDAARTLPVGSITPEAAELSRVTREAMWAGIAAVRSGRQIGDVSAAVEALVAGRYGIVEEYVGHGIGSAMHQAPDVPNLGRAGRGPRITVGMALAIEPMLTAGSPANTLLDDGWTVVTDDGSLAAHWEHTVAVTEHGLWVLTAEDGGEQRLAELGAPFGPLAD</sequence>
<feature type="binding site" evidence="6">
    <location>
        <position position="212"/>
    </location>
    <ligand>
        <name>a divalent metal cation</name>
        <dbReference type="ChEBI" id="CHEBI:60240"/>
        <label>2</label>
        <note>catalytic</note>
    </ligand>
</feature>
<evidence type="ECO:0000259" key="8">
    <source>
        <dbReference type="Pfam" id="PF00557"/>
    </source>
</evidence>
<gene>
    <name evidence="6" type="primary">map</name>
    <name evidence="9" type="ORF">FHX74_000711</name>
</gene>
<dbReference type="GO" id="GO:0070006">
    <property type="term" value="F:metalloaminopeptidase activity"/>
    <property type="evidence" value="ECO:0007669"/>
    <property type="project" value="UniProtKB-UniRule"/>
</dbReference>
<keyword evidence="3 6" id="KW-0645">Protease</keyword>
<dbReference type="Proteomes" id="UP000523079">
    <property type="component" value="Unassembled WGS sequence"/>
</dbReference>
<dbReference type="SUPFAM" id="SSF55920">
    <property type="entry name" value="Creatinase/aminopeptidase"/>
    <property type="match status" value="1"/>
</dbReference>
<comment type="function">
    <text evidence="1 6">Removes the N-terminal methionine from nascent proteins. The N-terminal methionine is often cleaved when the second residue in the primary sequence is small and uncharged (Met-Ala-, Cys, Gly, Pro, Ser, Thr, or Val). Requires deformylation of the N(alpha)-formylated initiator methionine before it can be hydrolyzed.</text>
</comment>
<evidence type="ECO:0000313" key="9">
    <source>
        <dbReference type="EMBL" id="MBA8793117.1"/>
    </source>
</evidence>
<proteinExistence type="inferred from homology"/>
<dbReference type="InterPro" id="IPR036005">
    <property type="entry name" value="Creatinase/aminopeptidase-like"/>
</dbReference>
<keyword evidence="10" id="KW-1185">Reference proteome</keyword>
<dbReference type="CDD" id="cd01086">
    <property type="entry name" value="MetAP1"/>
    <property type="match status" value="1"/>
</dbReference>
<dbReference type="PRINTS" id="PR00599">
    <property type="entry name" value="MAPEPTIDASE"/>
</dbReference>
<name>A0A7W3IQ01_9ACTN</name>
<dbReference type="Pfam" id="PF00557">
    <property type="entry name" value="Peptidase_M24"/>
    <property type="match status" value="1"/>
</dbReference>
<feature type="binding site" evidence="6">
    <location>
        <position position="186"/>
    </location>
    <ligand>
        <name>substrate</name>
    </ligand>
</feature>
<keyword evidence="2 6" id="KW-0031">Aminopeptidase</keyword>
<evidence type="ECO:0000256" key="2">
    <source>
        <dbReference type="ARBA" id="ARBA00022438"/>
    </source>
</evidence>
<dbReference type="AlphaFoldDB" id="A0A7W3IQ01"/>
<organism evidence="9 10">
    <name type="scientific">Microlunatus kandeliicorticis</name>
    <dbReference type="NCBI Taxonomy" id="1759536"/>
    <lineage>
        <taxon>Bacteria</taxon>
        <taxon>Bacillati</taxon>
        <taxon>Actinomycetota</taxon>
        <taxon>Actinomycetes</taxon>
        <taxon>Propionibacteriales</taxon>
        <taxon>Propionibacteriaceae</taxon>
        <taxon>Microlunatus</taxon>
    </lineage>
</organism>
<keyword evidence="4 6" id="KW-0479">Metal-binding</keyword>
<comment type="catalytic activity">
    <reaction evidence="6 7">
        <text>Release of N-terminal amino acids, preferentially methionine, from peptides and arylamides.</text>
        <dbReference type="EC" id="3.4.11.18"/>
    </reaction>
</comment>
<dbReference type="InterPro" id="IPR000994">
    <property type="entry name" value="Pept_M24"/>
</dbReference>
<feature type="binding site" evidence="6">
    <location>
        <position position="117"/>
    </location>
    <ligand>
        <name>a divalent metal cation</name>
        <dbReference type="ChEBI" id="CHEBI:60240"/>
        <label>1</label>
    </ligand>
</feature>
<dbReference type="Gene3D" id="3.90.230.10">
    <property type="entry name" value="Creatinase/methionine aminopeptidase superfamily"/>
    <property type="match status" value="1"/>
</dbReference>
<feature type="binding site" evidence="6">
    <location>
        <position position="117"/>
    </location>
    <ligand>
        <name>a divalent metal cation</name>
        <dbReference type="ChEBI" id="CHEBI:60240"/>
        <label>2</label>
        <note>catalytic</note>
    </ligand>
</feature>
<comment type="similarity">
    <text evidence="6">Belongs to the peptidase M24A family. Methionine aminopeptidase type 1 subfamily.</text>
</comment>
<evidence type="ECO:0000256" key="5">
    <source>
        <dbReference type="ARBA" id="ARBA00022801"/>
    </source>
</evidence>
<comment type="caution">
    <text evidence="9">The sequence shown here is derived from an EMBL/GenBank/DDBJ whole genome shotgun (WGS) entry which is preliminary data.</text>
</comment>
<dbReference type="GO" id="GO:0006508">
    <property type="term" value="P:proteolysis"/>
    <property type="evidence" value="ECO:0007669"/>
    <property type="project" value="UniProtKB-KW"/>
</dbReference>
<evidence type="ECO:0000256" key="7">
    <source>
        <dbReference type="RuleBase" id="RU003653"/>
    </source>
</evidence>
<dbReference type="PANTHER" id="PTHR43330">
    <property type="entry name" value="METHIONINE AMINOPEPTIDASE"/>
    <property type="match status" value="1"/>
</dbReference>
<dbReference type="GO" id="GO:0004239">
    <property type="term" value="F:initiator methionyl aminopeptidase activity"/>
    <property type="evidence" value="ECO:0007669"/>
    <property type="project" value="UniProtKB-UniRule"/>
</dbReference>
<reference evidence="9 10" key="1">
    <citation type="submission" date="2020-07" db="EMBL/GenBank/DDBJ databases">
        <title>Sequencing the genomes of 1000 actinobacteria strains.</title>
        <authorList>
            <person name="Klenk H.-P."/>
        </authorList>
    </citation>
    <scope>NUCLEOTIDE SEQUENCE [LARGE SCALE GENOMIC DNA]</scope>
    <source>
        <strain evidence="9 10">DSM 100723</strain>
    </source>
</reference>
<feature type="binding site" evidence="6">
    <location>
        <position position="243"/>
    </location>
    <ligand>
        <name>a divalent metal cation</name>
        <dbReference type="ChEBI" id="CHEBI:60240"/>
        <label>1</label>
    </ligand>
</feature>
<evidence type="ECO:0000256" key="1">
    <source>
        <dbReference type="ARBA" id="ARBA00002521"/>
    </source>
</evidence>
<comment type="cofactor">
    <cofactor evidence="6">
        <name>Co(2+)</name>
        <dbReference type="ChEBI" id="CHEBI:48828"/>
    </cofactor>
    <cofactor evidence="6">
        <name>Zn(2+)</name>
        <dbReference type="ChEBI" id="CHEBI:29105"/>
    </cofactor>
    <cofactor evidence="6">
        <name>Mn(2+)</name>
        <dbReference type="ChEBI" id="CHEBI:29035"/>
    </cofactor>
    <cofactor evidence="6">
        <name>Fe(2+)</name>
        <dbReference type="ChEBI" id="CHEBI:29033"/>
    </cofactor>
    <text evidence="6">Binds 2 divalent metal cations per subunit. Has a high-affinity and a low affinity metal-binding site. The true nature of the physiological cofactor is under debate. The enzyme is active with cobalt, zinc, manganese or divalent iron ions. Most likely, methionine aminopeptidases function as mononuclear Fe(2+)-metalloproteases under physiological conditions, and the catalytically relevant metal-binding site has been assigned to the histidine-containing high-affinity site.</text>
</comment>
<evidence type="ECO:0000256" key="4">
    <source>
        <dbReference type="ARBA" id="ARBA00022723"/>
    </source>
</evidence>
<evidence type="ECO:0000256" key="6">
    <source>
        <dbReference type="HAMAP-Rule" id="MF_01974"/>
    </source>
</evidence>
<dbReference type="NCBIfam" id="TIGR00500">
    <property type="entry name" value="met_pdase_I"/>
    <property type="match status" value="1"/>
</dbReference>
<feature type="binding site" evidence="6">
    <location>
        <position position="243"/>
    </location>
    <ligand>
        <name>a divalent metal cation</name>
        <dbReference type="ChEBI" id="CHEBI:60240"/>
        <label>2</label>
        <note>catalytic</note>
    </ligand>
</feature>
<dbReference type="GO" id="GO:0046872">
    <property type="term" value="F:metal ion binding"/>
    <property type="evidence" value="ECO:0007669"/>
    <property type="project" value="UniProtKB-UniRule"/>
</dbReference>
<dbReference type="GO" id="GO:0005829">
    <property type="term" value="C:cytosol"/>
    <property type="evidence" value="ECO:0007669"/>
    <property type="project" value="TreeGrafter"/>
</dbReference>
<dbReference type="PANTHER" id="PTHR43330:SF27">
    <property type="entry name" value="METHIONINE AMINOPEPTIDASE"/>
    <property type="match status" value="1"/>
</dbReference>
<feature type="binding site" evidence="6">
    <location>
        <position position="106"/>
    </location>
    <ligand>
        <name>a divalent metal cation</name>
        <dbReference type="ChEBI" id="CHEBI:60240"/>
        <label>1</label>
    </ligand>
</feature>
<dbReference type="InterPro" id="IPR002467">
    <property type="entry name" value="Pept_M24A_MAP1"/>
</dbReference>
<evidence type="ECO:0000313" key="10">
    <source>
        <dbReference type="Proteomes" id="UP000523079"/>
    </source>
</evidence>
<dbReference type="EC" id="3.4.11.18" evidence="6 7"/>
<protein>
    <recommendedName>
        <fullName evidence="6 7">Methionine aminopeptidase</fullName>
        <shortName evidence="6">MAP</shortName>
        <shortName evidence="6">MetAP</shortName>
        <ecNumber evidence="6 7">3.4.11.18</ecNumber>
    </recommendedName>
    <alternativeName>
        <fullName evidence="6">Peptidase M</fullName>
    </alternativeName>
</protein>
<comment type="subunit">
    <text evidence="6">Monomer.</text>
</comment>
<evidence type="ECO:0000256" key="3">
    <source>
        <dbReference type="ARBA" id="ARBA00022670"/>
    </source>
</evidence>